<dbReference type="PANTHER" id="PTHR43266:SF2">
    <property type="entry name" value="MAJOR FACILITATOR SUPERFAMILY (MFS) PROFILE DOMAIN-CONTAINING PROTEIN"/>
    <property type="match status" value="1"/>
</dbReference>
<evidence type="ECO:0000256" key="6">
    <source>
        <dbReference type="ARBA" id="ARBA00023136"/>
    </source>
</evidence>
<dbReference type="InterPro" id="IPR036259">
    <property type="entry name" value="MFS_trans_sf"/>
</dbReference>
<accession>A0ABX9QRT2</accession>
<feature type="transmembrane region" description="Helical" evidence="8">
    <location>
        <begin position="43"/>
        <end position="64"/>
    </location>
</feature>
<dbReference type="EMBL" id="RAWI01000003">
    <property type="protein sequence ID" value="RKI17299.1"/>
    <property type="molecule type" value="Genomic_DNA"/>
</dbReference>
<dbReference type="InterPro" id="IPR011701">
    <property type="entry name" value="MFS"/>
</dbReference>
<keyword evidence="2" id="KW-0813">Transport</keyword>
<protein>
    <submittedName>
        <fullName evidence="9">MFS transporter</fullName>
    </submittedName>
</protein>
<evidence type="ECO:0000256" key="4">
    <source>
        <dbReference type="ARBA" id="ARBA00022692"/>
    </source>
</evidence>
<feature type="transmembrane region" description="Helical" evidence="8">
    <location>
        <begin position="313"/>
        <end position="336"/>
    </location>
</feature>
<evidence type="ECO:0000256" key="5">
    <source>
        <dbReference type="ARBA" id="ARBA00022989"/>
    </source>
</evidence>
<feature type="transmembrane region" description="Helical" evidence="8">
    <location>
        <begin position="167"/>
        <end position="188"/>
    </location>
</feature>
<organism evidence="9 10">
    <name type="scientific">Corallococcus praedator</name>
    <dbReference type="NCBI Taxonomy" id="2316724"/>
    <lineage>
        <taxon>Bacteria</taxon>
        <taxon>Pseudomonadati</taxon>
        <taxon>Myxococcota</taxon>
        <taxon>Myxococcia</taxon>
        <taxon>Myxococcales</taxon>
        <taxon>Cystobacterineae</taxon>
        <taxon>Myxococcaceae</taxon>
        <taxon>Corallococcus</taxon>
    </lineage>
</organism>
<evidence type="ECO:0000256" key="8">
    <source>
        <dbReference type="SAM" id="Phobius"/>
    </source>
</evidence>
<comment type="subcellular location">
    <subcellularLocation>
        <location evidence="1">Cell membrane</location>
        <topology evidence="1">Multi-pass membrane protein</topology>
    </subcellularLocation>
</comment>
<keyword evidence="3" id="KW-1003">Cell membrane</keyword>
<keyword evidence="5 8" id="KW-1133">Transmembrane helix</keyword>
<evidence type="ECO:0000313" key="9">
    <source>
        <dbReference type="EMBL" id="RKI17299.1"/>
    </source>
</evidence>
<feature type="transmembrane region" description="Helical" evidence="8">
    <location>
        <begin position="102"/>
        <end position="120"/>
    </location>
</feature>
<evidence type="ECO:0000256" key="2">
    <source>
        <dbReference type="ARBA" id="ARBA00022448"/>
    </source>
</evidence>
<feature type="transmembrane region" description="Helical" evidence="8">
    <location>
        <begin position="403"/>
        <end position="422"/>
    </location>
</feature>
<gene>
    <name evidence="9" type="ORF">D7Y13_00880</name>
</gene>
<proteinExistence type="predicted"/>
<feature type="transmembrane region" description="Helical" evidence="8">
    <location>
        <begin position="12"/>
        <end position="37"/>
    </location>
</feature>
<feature type="transmembrane region" description="Helical" evidence="8">
    <location>
        <begin position="141"/>
        <end position="161"/>
    </location>
</feature>
<dbReference type="Gene3D" id="1.20.1250.20">
    <property type="entry name" value="MFS general substrate transporter like domains"/>
    <property type="match status" value="1"/>
</dbReference>
<dbReference type="RefSeq" id="WP_120531078.1">
    <property type="nucleotide sequence ID" value="NZ_RAWI01000003.1"/>
</dbReference>
<dbReference type="PANTHER" id="PTHR43266">
    <property type="entry name" value="MACROLIDE-EFFLUX PROTEIN"/>
    <property type="match status" value="1"/>
</dbReference>
<feature type="transmembrane region" description="Helical" evidence="8">
    <location>
        <begin position="348"/>
        <end position="366"/>
    </location>
</feature>
<evidence type="ECO:0000313" key="10">
    <source>
        <dbReference type="Proteomes" id="UP000278907"/>
    </source>
</evidence>
<dbReference type="Pfam" id="PF07690">
    <property type="entry name" value="MFS_1"/>
    <property type="match status" value="1"/>
</dbReference>
<reference evidence="9 10" key="1">
    <citation type="submission" date="2018-09" db="EMBL/GenBank/DDBJ databases">
        <authorList>
            <person name="Livingstone P.G."/>
            <person name="Whitworth D.E."/>
        </authorList>
    </citation>
    <scope>NUCLEOTIDE SEQUENCE [LARGE SCALE GENOMIC DNA]</scope>
    <source>
        <strain evidence="9 10">CA031B</strain>
    </source>
</reference>
<name>A0ABX9QRT2_9BACT</name>
<dbReference type="CDD" id="cd06173">
    <property type="entry name" value="MFS_MefA_like"/>
    <property type="match status" value="1"/>
</dbReference>
<evidence type="ECO:0000256" key="7">
    <source>
        <dbReference type="SAM" id="MobiDB-lite"/>
    </source>
</evidence>
<feature type="transmembrane region" description="Helical" evidence="8">
    <location>
        <begin position="259"/>
        <end position="278"/>
    </location>
</feature>
<sequence length="458" mass="47712">MTEPVGHSRRFLLLWVAQTVSLVGSHLTAFGLGVWVYQSTQSTMMYSLVALANLAPRVLFAPLMGGFVDRRDLRSVLIAGHVGAGVCSVAIALLFFTGRLEVAAIIGLLTLAAVFNAIHLPAFSKATALLVPPEGLGKANGLTQLGVALGYLVAPLMAGMLMPHIGVLGILLIDLTTFVFAVAVLGGLRLIPFDTSVGTQGHASDPLLFLRDAAEGWRYIRARRGLLVLLLLITAMSFNLGMIQLLITPLMLSFASVPVLSLVLFTGGMGMVVGSVAMMSWGGPRRRAQGVLGFLLLQGVFLLVGSLRPLAPLVAAGAFGVLLTVPLITACDQSIWQRLIPTEIHGRVMAVHSAVSGASVPVAYLLAGPLADRVFEPWMMPGGLLAGSVGPLIGVGQGRGIGLIFAVLGFATFLFVALAALSSSLRRVEDAPAVPVASAPPAEDNPPALAKAAGSERS</sequence>
<evidence type="ECO:0000256" key="1">
    <source>
        <dbReference type="ARBA" id="ARBA00004651"/>
    </source>
</evidence>
<evidence type="ECO:0000256" key="3">
    <source>
        <dbReference type="ARBA" id="ARBA00022475"/>
    </source>
</evidence>
<feature type="transmembrane region" description="Helical" evidence="8">
    <location>
        <begin position="226"/>
        <end position="247"/>
    </location>
</feature>
<feature type="transmembrane region" description="Helical" evidence="8">
    <location>
        <begin position="76"/>
        <end position="96"/>
    </location>
</feature>
<keyword evidence="10" id="KW-1185">Reference proteome</keyword>
<feature type="region of interest" description="Disordered" evidence="7">
    <location>
        <begin position="435"/>
        <end position="458"/>
    </location>
</feature>
<keyword evidence="4 8" id="KW-0812">Transmembrane</keyword>
<dbReference type="Proteomes" id="UP000278907">
    <property type="component" value="Unassembled WGS sequence"/>
</dbReference>
<comment type="caution">
    <text evidence="9">The sequence shown here is derived from an EMBL/GenBank/DDBJ whole genome shotgun (WGS) entry which is preliminary data.</text>
</comment>
<keyword evidence="6 8" id="KW-0472">Membrane</keyword>
<feature type="transmembrane region" description="Helical" evidence="8">
    <location>
        <begin position="290"/>
        <end position="307"/>
    </location>
</feature>
<dbReference type="SUPFAM" id="SSF103473">
    <property type="entry name" value="MFS general substrate transporter"/>
    <property type="match status" value="1"/>
</dbReference>